<evidence type="ECO:0000256" key="1">
    <source>
        <dbReference type="ARBA" id="ARBA00004651"/>
    </source>
</evidence>
<feature type="transmembrane region" description="Helical" evidence="9">
    <location>
        <begin position="179"/>
        <end position="198"/>
    </location>
</feature>
<keyword evidence="3 9" id="KW-0813">Transport</keyword>
<evidence type="ECO:0000256" key="8">
    <source>
        <dbReference type="ARBA" id="ARBA00023136"/>
    </source>
</evidence>
<evidence type="ECO:0000256" key="9">
    <source>
        <dbReference type="RuleBase" id="RU361157"/>
    </source>
</evidence>
<feature type="transmembrane region" description="Helical" evidence="9">
    <location>
        <begin position="67"/>
        <end position="88"/>
    </location>
</feature>
<dbReference type="PROSITE" id="PS51012">
    <property type="entry name" value="ABC_TM2"/>
    <property type="match status" value="1"/>
</dbReference>
<keyword evidence="5 9" id="KW-0812">Transmembrane</keyword>
<feature type="domain" description="ABC transmembrane type-2" evidence="10">
    <location>
        <begin position="32"/>
        <end position="256"/>
    </location>
</feature>
<evidence type="ECO:0000313" key="12">
    <source>
        <dbReference type="Proteomes" id="UP001595961"/>
    </source>
</evidence>
<dbReference type="EMBL" id="JBHSGA010000003">
    <property type="protein sequence ID" value="MFC4525289.1"/>
    <property type="molecule type" value="Genomic_DNA"/>
</dbReference>
<keyword evidence="4 9" id="KW-1003">Cell membrane</keyword>
<evidence type="ECO:0000313" key="11">
    <source>
        <dbReference type="EMBL" id="MFC4525289.1"/>
    </source>
</evidence>
<dbReference type="InterPro" id="IPR047817">
    <property type="entry name" value="ABC2_TM_bact-type"/>
</dbReference>
<dbReference type="InterPro" id="IPR013525">
    <property type="entry name" value="ABC2_TM"/>
</dbReference>
<dbReference type="Pfam" id="PF01061">
    <property type="entry name" value="ABC2_membrane"/>
    <property type="match status" value="1"/>
</dbReference>
<evidence type="ECO:0000256" key="3">
    <source>
        <dbReference type="ARBA" id="ARBA00022448"/>
    </source>
</evidence>
<evidence type="ECO:0000259" key="10">
    <source>
        <dbReference type="PROSITE" id="PS51012"/>
    </source>
</evidence>
<comment type="subcellular location">
    <subcellularLocation>
        <location evidence="9">Cell inner membrane</location>
        <topology evidence="9">Multi-pass membrane protein</topology>
    </subcellularLocation>
    <subcellularLocation>
        <location evidence="1">Cell membrane</location>
        <topology evidence="1">Multi-pass membrane protein</topology>
    </subcellularLocation>
</comment>
<keyword evidence="7" id="KW-0762">Sugar transport</keyword>
<accession>A0ABV9BYG0</accession>
<reference evidence="12" key="1">
    <citation type="journal article" date="2019" name="Int. J. Syst. Evol. Microbiol.">
        <title>The Global Catalogue of Microorganisms (GCM) 10K type strain sequencing project: providing services to taxonomists for standard genome sequencing and annotation.</title>
        <authorList>
            <consortium name="The Broad Institute Genomics Platform"/>
            <consortium name="The Broad Institute Genome Sequencing Center for Infectious Disease"/>
            <person name="Wu L."/>
            <person name="Ma J."/>
        </authorList>
    </citation>
    <scope>NUCLEOTIDE SEQUENCE [LARGE SCALE GENOMIC DNA]</scope>
    <source>
        <strain evidence="12">CCM 4481</strain>
    </source>
</reference>
<evidence type="ECO:0000256" key="2">
    <source>
        <dbReference type="ARBA" id="ARBA00007783"/>
    </source>
</evidence>
<protein>
    <recommendedName>
        <fullName evidence="9">Transport permease protein</fullName>
    </recommendedName>
</protein>
<feature type="transmembrane region" description="Helical" evidence="9">
    <location>
        <begin position="146"/>
        <end position="172"/>
    </location>
</feature>
<comment type="caution">
    <text evidence="11">The sequence shown here is derived from an EMBL/GenBank/DDBJ whole genome shotgun (WGS) entry which is preliminary data.</text>
</comment>
<keyword evidence="12" id="KW-1185">Reference proteome</keyword>
<proteinExistence type="inferred from homology"/>
<feature type="transmembrane region" description="Helical" evidence="9">
    <location>
        <begin position="232"/>
        <end position="253"/>
    </location>
</feature>
<keyword evidence="8 9" id="KW-0472">Membrane</keyword>
<keyword evidence="6 9" id="KW-1133">Transmembrane helix</keyword>
<dbReference type="Proteomes" id="UP001595961">
    <property type="component" value="Unassembled WGS sequence"/>
</dbReference>
<evidence type="ECO:0000256" key="5">
    <source>
        <dbReference type="ARBA" id="ARBA00022692"/>
    </source>
</evidence>
<feature type="transmembrane region" description="Helical" evidence="9">
    <location>
        <begin position="109"/>
        <end position="140"/>
    </location>
</feature>
<feature type="transmembrane region" description="Helical" evidence="9">
    <location>
        <begin position="34"/>
        <end position="55"/>
    </location>
</feature>
<dbReference type="PANTHER" id="PTHR30413">
    <property type="entry name" value="INNER MEMBRANE TRANSPORT PERMEASE"/>
    <property type="match status" value="1"/>
</dbReference>
<gene>
    <name evidence="11" type="ORF">ACFO5W_01455</name>
</gene>
<dbReference type="RefSeq" id="WP_266149794.1">
    <property type="nucleotide sequence ID" value="NZ_CP064028.1"/>
</dbReference>
<name>A0ABV9BYG0_9GAMM</name>
<keyword evidence="7" id="KW-0625">Polysaccharide transport</keyword>
<evidence type="ECO:0000256" key="4">
    <source>
        <dbReference type="ARBA" id="ARBA00022475"/>
    </source>
</evidence>
<evidence type="ECO:0000256" key="7">
    <source>
        <dbReference type="ARBA" id="ARBA00023047"/>
    </source>
</evidence>
<comment type="similarity">
    <text evidence="2 9">Belongs to the ABC-2 integral membrane protein family.</text>
</comment>
<sequence length="264" mass="29599">MEQMIKAAWRYRYFILSSIKNELRVRFIRSKLGGLWMIIHPLSQVLIFALILSNVLSAKLPGINNKYAYALYLMAGTLGWSLFAETISRCLTLFIDNGNLMKKMAFPRICLPLIAAGSTTVNNLLLMVAIFMVFAALGHIPDVHVLWLPVLIAINLLLSLGLGLVLGVLNVFMRDLGQVIPVILQITFWLTPVVYNVTMFPENVRHLFNLNPIYPIVKSYQNVLVFGVEPEWGPLLAIVAASCLLMLLALVMFRKAGPEMVDVL</sequence>
<evidence type="ECO:0000256" key="6">
    <source>
        <dbReference type="ARBA" id="ARBA00022989"/>
    </source>
</evidence>
<organism evidence="11 12">
    <name type="scientific">Dyella halodurans</name>
    <dbReference type="NCBI Taxonomy" id="1920171"/>
    <lineage>
        <taxon>Bacteria</taxon>
        <taxon>Pseudomonadati</taxon>
        <taxon>Pseudomonadota</taxon>
        <taxon>Gammaproteobacteria</taxon>
        <taxon>Lysobacterales</taxon>
        <taxon>Rhodanobacteraceae</taxon>
        <taxon>Dyella</taxon>
    </lineage>
</organism>
<dbReference type="PANTHER" id="PTHR30413:SF10">
    <property type="entry name" value="CAPSULE POLYSACCHARIDE EXPORT INNER-MEMBRANE PROTEIN CTRC"/>
    <property type="match status" value="1"/>
</dbReference>